<organism evidence="7 8">
    <name type="scientific">Compostibacillus humi</name>
    <dbReference type="NCBI Taxonomy" id="1245525"/>
    <lineage>
        <taxon>Bacteria</taxon>
        <taxon>Bacillati</taxon>
        <taxon>Bacillota</taxon>
        <taxon>Bacilli</taxon>
        <taxon>Bacillales</taxon>
        <taxon>Bacillaceae</taxon>
        <taxon>Compostibacillus</taxon>
    </lineage>
</organism>
<dbReference type="RefSeq" id="WP_188391182.1">
    <property type="nucleotide sequence ID" value="NZ_BMEV01000011.1"/>
</dbReference>
<keyword evidence="5 6" id="KW-0472">Membrane</keyword>
<gene>
    <name evidence="7" type="primary">ctaF</name>
    <name evidence="7" type="ORF">GCM10010978_09020</name>
</gene>
<dbReference type="Pfam" id="PF03626">
    <property type="entry name" value="COX4_pro"/>
    <property type="match status" value="1"/>
</dbReference>
<evidence type="ECO:0000313" key="7">
    <source>
        <dbReference type="EMBL" id="GGH72256.1"/>
    </source>
</evidence>
<sequence>MGENTNIEKVNSFERQKNREEMKRQFILFASMIIFTILAFLLVAWDMDRTYVIPIIIVLAVIQVAFQFFYFMHMKDKGHEFVSILIYGGAWIAFVMAICFTTIIWW</sequence>
<dbReference type="NCBIfam" id="TIGR02908">
    <property type="entry name" value="CoxD_Bacillus"/>
    <property type="match status" value="1"/>
</dbReference>
<evidence type="ECO:0000256" key="5">
    <source>
        <dbReference type="ARBA" id="ARBA00023136"/>
    </source>
</evidence>
<evidence type="ECO:0000256" key="3">
    <source>
        <dbReference type="ARBA" id="ARBA00022692"/>
    </source>
</evidence>
<keyword evidence="3 6" id="KW-0812">Transmembrane</keyword>
<feature type="transmembrane region" description="Helical" evidence="6">
    <location>
        <begin position="51"/>
        <end position="72"/>
    </location>
</feature>
<comment type="subcellular location">
    <subcellularLocation>
        <location evidence="1">Cell membrane</location>
        <topology evidence="1">Multi-pass membrane protein</topology>
    </subcellularLocation>
</comment>
<reference evidence="7" key="2">
    <citation type="submission" date="2020-09" db="EMBL/GenBank/DDBJ databases">
        <authorList>
            <person name="Sun Q."/>
            <person name="Zhou Y."/>
        </authorList>
    </citation>
    <scope>NUCLEOTIDE SEQUENCE</scope>
    <source>
        <strain evidence="7">CGMCC 1.12360</strain>
    </source>
</reference>
<dbReference type="GO" id="GO:0005886">
    <property type="term" value="C:plasma membrane"/>
    <property type="evidence" value="ECO:0007669"/>
    <property type="project" value="UniProtKB-SubCell"/>
</dbReference>
<evidence type="ECO:0000256" key="6">
    <source>
        <dbReference type="SAM" id="Phobius"/>
    </source>
</evidence>
<proteinExistence type="predicted"/>
<evidence type="ECO:0000256" key="2">
    <source>
        <dbReference type="ARBA" id="ARBA00022475"/>
    </source>
</evidence>
<protein>
    <submittedName>
        <fullName evidence="7">Cytochrome c oxidase subunit 4B</fullName>
    </submittedName>
</protein>
<name>A0A8J2ZQP3_9BACI</name>
<dbReference type="InterPro" id="IPR014257">
    <property type="entry name" value="Cyt_c_oxidase_su4_bacillaceae"/>
</dbReference>
<feature type="transmembrane region" description="Helical" evidence="6">
    <location>
        <begin position="26"/>
        <end position="45"/>
    </location>
</feature>
<feature type="transmembrane region" description="Helical" evidence="6">
    <location>
        <begin position="84"/>
        <end position="105"/>
    </location>
</feature>
<evidence type="ECO:0000256" key="4">
    <source>
        <dbReference type="ARBA" id="ARBA00022989"/>
    </source>
</evidence>
<evidence type="ECO:0000313" key="8">
    <source>
        <dbReference type="Proteomes" id="UP000602050"/>
    </source>
</evidence>
<dbReference type="AlphaFoldDB" id="A0A8J2ZQP3"/>
<keyword evidence="2" id="KW-1003">Cell membrane</keyword>
<reference evidence="7" key="1">
    <citation type="journal article" date="2014" name="Int. J. Syst. Evol. Microbiol.">
        <title>Complete genome sequence of Corynebacterium casei LMG S-19264T (=DSM 44701T), isolated from a smear-ripened cheese.</title>
        <authorList>
            <consortium name="US DOE Joint Genome Institute (JGI-PGF)"/>
            <person name="Walter F."/>
            <person name="Albersmeier A."/>
            <person name="Kalinowski J."/>
            <person name="Ruckert C."/>
        </authorList>
    </citation>
    <scope>NUCLEOTIDE SEQUENCE</scope>
    <source>
        <strain evidence="7">CGMCC 1.12360</strain>
    </source>
</reference>
<evidence type="ECO:0000256" key="1">
    <source>
        <dbReference type="ARBA" id="ARBA00004651"/>
    </source>
</evidence>
<accession>A0A8J2ZQP3</accession>
<dbReference type="EMBL" id="BMEV01000011">
    <property type="protein sequence ID" value="GGH72256.1"/>
    <property type="molecule type" value="Genomic_DNA"/>
</dbReference>
<dbReference type="Proteomes" id="UP000602050">
    <property type="component" value="Unassembled WGS sequence"/>
</dbReference>
<comment type="caution">
    <text evidence="7">The sequence shown here is derived from an EMBL/GenBank/DDBJ whole genome shotgun (WGS) entry which is preliminary data.</text>
</comment>
<keyword evidence="8" id="KW-1185">Reference proteome</keyword>
<dbReference type="InterPro" id="IPR005171">
    <property type="entry name" value="Cyt_c_oxidase_su4_prok"/>
</dbReference>
<keyword evidence="4 6" id="KW-1133">Transmembrane helix</keyword>